<accession>A0A0K6II39</accession>
<feature type="repeat" description="TPR" evidence="1">
    <location>
        <begin position="46"/>
        <end position="79"/>
    </location>
</feature>
<dbReference type="AlphaFoldDB" id="A0A0K6II39"/>
<dbReference type="EMBL" id="CYHG01000002">
    <property type="protein sequence ID" value="CUB02758.1"/>
    <property type="molecule type" value="Genomic_DNA"/>
</dbReference>
<organism evidence="2 3">
    <name type="scientific">Marinomonas fungiae</name>
    <dbReference type="NCBI Taxonomy" id="1137284"/>
    <lineage>
        <taxon>Bacteria</taxon>
        <taxon>Pseudomonadati</taxon>
        <taxon>Pseudomonadota</taxon>
        <taxon>Gammaproteobacteria</taxon>
        <taxon>Oceanospirillales</taxon>
        <taxon>Oceanospirillaceae</taxon>
        <taxon>Marinomonas</taxon>
    </lineage>
</organism>
<reference evidence="3" key="1">
    <citation type="submission" date="2015-08" db="EMBL/GenBank/DDBJ databases">
        <authorList>
            <person name="Varghese N."/>
        </authorList>
    </citation>
    <scope>NUCLEOTIDE SEQUENCE [LARGE SCALE GENOMIC DNA]</scope>
    <source>
        <strain evidence="3">JCM 18476</strain>
    </source>
</reference>
<evidence type="ECO:0000313" key="3">
    <source>
        <dbReference type="Proteomes" id="UP000182769"/>
    </source>
</evidence>
<dbReference type="InterPro" id="IPR019734">
    <property type="entry name" value="TPR_rpt"/>
</dbReference>
<dbReference type="InterPro" id="IPR011990">
    <property type="entry name" value="TPR-like_helical_dom_sf"/>
</dbReference>
<dbReference type="Gene3D" id="1.25.40.10">
    <property type="entry name" value="Tetratricopeptide repeat domain"/>
    <property type="match status" value="1"/>
</dbReference>
<dbReference type="Gene3D" id="2.40.160.10">
    <property type="entry name" value="Porin"/>
    <property type="match status" value="1"/>
</dbReference>
<keyword evidence="1" id="KW-0802">TPR repeat</keyword>
<dbReference type="InterPro" id="IPR023614">
    <property type="entry name" value="Porin_dom_sf"/>
</dbReference>
<evidence type="ECO:0000313" key="2">
    <source>
        <dbReference type="EMBL" id="CUB02758.1"/>
    </source>
</evidence>
<dbReference type="Proteomes" id="UP000182769">
    <property type="component" value="Unassembled WGS sequence"/>
</dbReference>
<sequence length="420" mass="47988">MASGVTYAEVEQCYVPVSVPSSPTTQQWREINHLLSPQLENCLQSSDYFSLYGASLLYLGDVKMAIEMLERSLLIDPNNGSAQVDYAQALYQSGQLLSALQINAQAIEQASIPPLLKEVLKQRQDLWESQKYLWRNQFSYLYGHSSNLNNATYIDDYELTVLGFDFPVNLSDSYRQKSGNYHYFRLFSQHYSLLTEGVSALSFSAQTRDSNLNKSDTDEFTIAYERNIEKLHFSYHWELEAEHVRLGDEGLYSSFGGSYTLTPRNSISYLRLESSHTHFNSDHTLDDVSFMLEPGILLSDESVRWGANLGLGINSALEDRPGADRNIKQLETFLDLPLLTGRLTTKLSITKTEDNEGYHPWLANNTPRNTKAWAANIQYLYPISKDLTVHASYYYRDQESNIDLFNTKNESIDLGFTYKF</sequence>
<dbReference type="Pfam" id="PF14559">
    <property type="entry name" value="TPR_19"/>
    <property type="match status" value="1"/>
</dbReference>
<gene>
    <name evidence="2" type="ORF">Ga0061065_10295</name>
</gene>
<keyword evidence="3" id="KW-1185">Reference proteome</keyword>
<dbReference type="SUPFAM" id="SSF48452">
    <property type="entry name" value="TPR-like"/>
    <property type="match status" value="1"/>
</dbReference>
<dbReference type="STRING" id="1137284.GCA_001418205_00600"/>
<evidence type="ECO:0000256" key="1">
    <source>
        <dbReference type="PROSITE-ProRule" id="PRU00339"/>
    </source>
</evidence>
<proteinExistence type="predicted"/>
<dbReference type="PROSITE" id="PS50005">
    <property type="entry name" value="TPR"/>
    <property type="match status" value="1"/>
</dbReference>
<protein>
    <submittedName>
        <fullName evidence="2">TPR repeat</fullName>
    </submittedName>
</protein>
<name>A0A0K6II39_9GAMM</name>